<evidence type="ECO:0000256" key="8">
    <source>
        <dbReference type="ARBA" id="ARBA00022989"/>
    </source>
</evidence>
<dbReference type="FunFam" id="1.10.287.70:FF:000143">
    <property type="entry name" value="Probable glutamate receptor"/>
    <property type="match status" value="1"/>
</dbReference>
<dbReference type="GO" id="GO:0005886">
    <property type="term" value="C:plasma membrane"/>
    <property type="evidence" value="ECO:0007669"/>
    <property type="project" value="UniProtKB-SubCell"/>
</dbReference>
<dbReference type="Pfam" id="PF00060">
    <property type="entry name" value="Lig_chan"/>
    <property type="match status" value="1"/>
</dbReference>
<dbReference type="GO" id="GO:0046872">
    <property type="term" value="F:metal ion binding"/>
    <property type="evidence" value="ECO:0007669"/>
    <property type="project" value="UniProtKB-KW"/>
</dbReference>
<comment type="similarity">
    <text evidence="2">Belongs to the glutamate-gated ion channel (TC 1.A.10.1) family.</text>
</comment>
<dbReference type="InterPro" id="IPR019594">
    <property type="entry name" value="Glu/Gly-bd"/>
</dbReference>
<dbReference type="InterPro" id="IPR001320">
    <property type="entry name" value="Iontro_rcpt_C"/>
</dbReference>
<dbReference type="CDD" id="cd13717">
    <property type="entry name" value="PBP2_iGluR_putative"/>
    <property type="match status" value="1"/>
</dbReference>
<keyword evidence="10 18" id="KW-0472">Membrane</keyword>
<evidence type="ECO:0000256" key="14">
    <source>
        <dbReference type="ARBA" id="ARBA00023303"/>
    </source>
</evidence>
<evidence type="ECO:0000259" key="20">
    <source>
        <dbReference type="SMART" id="SM00918"/>
    </source>
</evidence>
<evidence type="ECO:0000313" key="21">
    <source>
        <dbReference type="Proteomes" id="UP000695007"/>
    </source>
</evidence>
<dbReference type="FunFam" id="3.40.190.10:FF:000160">
    <property type="entry name" value="GLutamate Receptor family (AMPA)"/>
    <property type="match status" value="1"/>
</dbReference>
<evidence type="ECO:0000256" key="5">
    <source>
        <dbReference type="ARBA" id="ARBA00022692"/>
    </source>
</evidence>
<evidence type="ECO:0000256" key="4">
    <source>
        <dbReference type="ARBA" id="ARBA00022475"/>
    </source>
</evidence>
<evidence type="ECO:0000256" key="6">
    <source>
        <dbReference type="ARBA" id="ARBA00022723"/>
    </source>
</evidence>
<comment type="subcellular location">
    <subcellularLocation>
        <location evidence="1">Cell membrane</location>
        <topology evidence="1">Multi-pass membrane protein</topology>
    </subcellularLocation>
</comment>
<evidence type="ECO:0000259" key="19">
    <source>
        <dbReference type="SMART" id="SM00079"/>
    </source>
</evidence>
<evidence type="ECO:0000256" key="3">
    <source>
        <dbReference type="ARBA" id="ARBA00022448"/>
    </source>
</evidence>
<dbReference type="Gene3D" id="3.40.190.10">
    <property type="entry name" value="Periplasmic binding protein-like II"/>
    <property type="match status" value="2"/>
</dbReference>
<dbReference type="InterPro" id="IPR001508">
    <property type="entry name" value="Iono_Glu_rcpt_met"/>
</dbReference>
<protein>
    <submittedName>
        <fullName evidence="22">Glutamate receptor ionotropic, kainate 1</fullName>
    </submittedName>
</protein>
<keyword evidence="21" id="KW-1185">Reference proteome</keyword>
<keyword evidence="8 18" id="KW-1133">Transmembrane helix</keyword>
<keyword evidence="6" id="KW-0479">Metal-binding</keyword>
<sequence length="926" mass="105815">MRPKDGDRVEGKGEPERVCHLINAHLHLPLPLLLVGRHLTHWLIQRTATTVDTRTVLVLENHDAYVLGMVNDVIAEAESAYGANLIRMDVRTVQVDREYVDENYEKVCAQLYKGISIILDMTWTGWDKLRELAHDFGIIYKRGDMIISPYVQAIDDIMMFKNTTDIALIFQNEKELNQTLYYLIGNSIIRLVVIDYLSPQTVKRIGSMRPLPSYYAIYANTKQMEELFKTAADGGLVRRNGLWHLVFMDNNYAQFSYFKGISSINVTINALTMKEDVCCHLMYTEVPCNCPPDFNIFEHYFRRLVNLIVEILSELQSSNLLYEPQTGQCNNKNSSTNSLNGTVLDFDKRLLAKISKNDTFEYLAKTTMISYKATVDVFELRKGQLTQNATWNRQNGIQALPNRTIQAARRYFRIGTTEAIPWTIKKKDPITKEYLKNADGDFVWEGYCIELIEKLANMMEFDYDLVIPEDGEFGVRVNGIWNGLVGDLAKGQTDIAIGALTMTSEREEVIDFVAPYFEQSGILIVMRKPVRKASLFKFMTVLRLEVWLSIVGALTLTGIMIWILDKYSPYSARNNKRMYPYPCREFTLKESFWFALTSFTPQGGGEAPKALSSRTLVAAYWLFVVLMLATFTANLAAFLTVERMQSPVQSLEQLARQSRINYTVLDNSTIHQYFKNMKSAEEKLYQVWKEITLNSTSDQVEYRVWDYPIKEQYGHILQAITQVGPVKTIQEGFQKVIDSESAEFAFIHDSSEIRYEVTQNCNLTEVGEVFAEQPYAIAVQQGSHLQEEISRRILDLQKDRYFESLSSKYWNQSLKGFCPNADDNEGITLESLGGVFIATLFGLALAMVTLAGEVIYYRRRNAKQGLGQPKGRRKSKEIAVEEATVQGLTALQLKPAPLIGFDDKPLSTKPRISHISVYPRPFPFKE</sequence>
<dbReference type="SUPFAM" id="SSF53850">
    <property type="entry name" value="Periplasmic binding protein-like II"/>
    <property type="match status" value="1"/>
</dbReference>
<keyword evidence="11 22" id="KW-0675">Receptor</keyword>
<name>A0AAJ6YMP5_9HYME</name>
<keyword evidence="13" id="KW-1071">Ligand-gated ion channel</keyword>
<feature type="binding site" evidence="15">
    <location>
        <position position="749"/>
    </location>
    <ligand>
        <name>L-glutamate</name>
        <dbReference type="ChEBI" id="CHEBI:29985"/>
    </ligand>
</feature>
<dbReference type="GO" id="GO:0015276">
    <property type="term" value="F:ligand-gated monoatomic ion channel activity"/>
    <property type="evidence" value="ECO:0007669"/>
    <property type="project" value="InterPro"/>
</dbReference>
<feature type="domain" description="Ionotropic glutamate receptor C-terminal" evidence="19">
    <location>
        <begin position="423"/>
        <end position="812"/>
    </location>
</feature>
<dbReference type="GO" id="GO:0038023">
    <property type="term" value="F:signaling receptor activity"/>
    <property type="evidence" value="ECO:0007669"/>
    <property type="project" value="InterPro"/>
</dbReference>
<evidence type="ECO:0000313" key="22">
    <source>
        <dbReference type="RefSeq" id="XP_011500900.1"/>
    </source>
</evidence>
<evidence type="ECO:0000256" key="15">
    <source>
        <dbReference type="PIRSR" id="PIRSR601508-1"/>
    </source>
</evidence>
<feature type="domain" description="Ionotropic glutamate receptor L-glutamate and glycine-binding" evidence="20">
    <location>
        <begin position="421"/>
        <end position="490"/>
    </location>
</feature>
<keyword evidence="4" id="KW-1003">Cell membrane</keyword>
<dbReference type="SUPFAM" id="SSF81324">
    <property type="entry name" value="Voltage-gated potassium channels"/>
    <property type="match status" value="1"/>
</dbReference>
<feature type="transmembrane region" description="Helical" evidence="18">
    <location>
        <begin position="832"/>
        <end position="856"/>
    </location>
</feature>
<dbReference type="SMART" id="SM00918">
    <property type="entry name" value="Lig_chan-Glu_bd"/>
    <property type="match status" value="1"/>
</dbReference>
<feature type="site" description="Interaction with the cone snail toxin Con-ikot-ikot" evidence="16">
    <location>
        <position position="675"/>
    </location>
</feature>
<evidence type="ECO:0000256" key="18">
    <source>
        <dbReference type="SAM" id="Phobius"/>
    </source>
</evidence>
<evidence type="ECO:0000256" key="11">
    <source>
        <dbReference type="ARBA" id="ARBA00023170"/>
    </source>
</evidence>
<reference evidence="22" key="1">
    <citation type="submission" date="2025-08" db="UniProtKB">
        <authorList>
            <consortium name="RefSeq"/>
        </authorList>
    </citation>
    <scope>IDENTIFICATION</scope>
</reference>
<keyword evidence="3" id="KW-0813">Transport</keyword>
<feature type="site" description="Interaction with the cone snail toxin Con-ikot-ikot" evidence="16">
    <location>
        <position position="476"/>
    </location>
</feature>
<keyword evidence="7" id="KW-0862">Zinc</keyword>
<gene>
    <name evidence="22" type="primary">LOC105364619</name>
</gene>
<dbReference type="CTD" id="31867"/>
<evidence type="ECO:0000256" key="17">
    <source>
        <dbReference type="PIRSR" id="PIRSR601508-3"/>
    </source>
</evidence>
<dbReference type="SMART" id="SM00079">
    <property type="entry name" value="PBPe"/>
    <property type="match status" value="1"/>
</dbReference>
<organism evidence="21 22">
    <name type="scientific">Ceratosolen solmsi marchali</name>
    <dbReference type="NCBI Taxonomy" id="326594"/>
    <lineage>
        <taxon>Eukaryota</taxon>
        <taxon>Metazoa</taxon>
        <taxon>Ecdysozoa</taxon>
        <taxon>Arthropoda</taxon>
        <taxon>Hexapoda</taxon>
        <taxon>Insecta</taxon>
        <taxon>Pterygota</taxon>
        <taxon>Neoptera</taxon>
        <taxon>Endopterygota</taxon>
        <taxon>Hymenoptera</taxon>
        <taxon>Apocrita</taxon>
        <taxon>Proctotrupomorpha</taxon>
        <taxon>Chalcidoidea</taxon>
        <taxon>Agaonidae</taxon>
        <taxon>Agaoninae</taxon>
        <taxon>Ceratosolen</taxon>
    </lineage>
</organism>
<keyword evidence="5 18" id="KW-0812">Transmembrane</keyword>
<proteinExistence type="inferred from homology"/>
<dbReference type="AlphaFoldDB" id="A0AAJ6YMP5"/>
<dbReference type="Proteomes" id="UP000695007">
    <property type="component" value="Unplaced"/>
</dbReference>
<keyword evidence="14" id="KW-0407">Ion channel</keyword>
<evidence type="ECO:0000256" key="10">
    <source>
        <dbReference type="ARBA" id="ARBA00023136"/>
    </source>
</evidence>
<keyword evidence="12" id="KW-0325">Glycoprotein</keyword>
<feature type="disulfide bond" evidence="17">
    <location>
        <begin position="761"/>
        <end position="818"/>
    </location>
</feature>
<feature type="binding site" evidence="15">
    <location>
        <position position="506"/>
    </location>
    <ligand>
        <name>L-glutamate</name>
        <dbReference type="ChEBI" id="CHEBI:29985"/>
    </ligand>
</feature>
<dbReference type="Gene3D" id="1.10.287.70">
    <property type="match status" value="1"/>
</dbReference>
<dbReference type="Pfam" id="PF10613">
    <property type="entry name" value="Lig_chan-Glu_bd"/>
    <property type="match status" value="1"/>
</dbReference>
<accession>A0AAJ6YMP5</accession>
<keyword evidence="17" id="KW-1015">Disulfide bond</keyword>
<feature type="transmembrane region" description="Helical" evidence="18">
    <location>
        <begin position="546"/>
        <end position="564"/>
    </location>
</feature>
<dbReference type="GeneID" id="105364619"/>
<dbReference type="PANTHER" id="PTHR18966">
    <property type="entry name" value="IONOTROPIC GLUTAMATE RECEPTOR"/>
    <property type="match status" value="1"/>
</dbReference>
<keyword evidence="9" id="KW-0406">Ion transport</keyword>
<dbReference type="KEGG" id="csol:105364619"/>
<feature type="binding site" evidence="15">
    <location>
        <position position="501"/>
    </location>
    <ligand>
        <name>L-glutamate</name>
        <dbReference type="ChEBI" id="CHEBI:29985"/>
    </ligand>
</feature>
<evidence type="ECO:0000256" key="13">
    <source>
        <dbReference type="ARBA" id="ARBA00023286"/>
    </source>
</evidence>
<evidence type="ECO:0000256" key="1">
    <source>
        <dbReference type="ARBA" id="ARBA00004651"/>
    </source>
</evidence>
<feature type="site" description="Crucial to convey clamshell closure to channel opening" evidence="16">
    <location>
        <position position="648"/>
    </location>
</feature>
<evidence type="ECO:0000256" key="12">
    <source>
        <dbReference type="ARBA" id="ARBA00023180"/>
    </source>
</evidence>
<dbReference type="FunFam" id="3.40.190.10:FF:000009">
    <property type="entry name" value="Putative glutamate receptor ionotropic NMDA 2B"/>
    <property type="match status" value="1"/>
</dbReference>
<evidence type="ECO:0000256" key="2">
    <source>
        <dbReference type="ARBA" id="ARBA00008685"/>
    </source>
</evidence>
<feature type="transmembrane region" description="Helical" evidence="18">
    <location>
        <begin position="618"/>
        <end position="641"/>
    </location>
</feature>
<evidence type="ECO:0000256" key="9">
    <source>
        <dbReference type="ARBA" id="ARBA00023065"/>
    </source>
</evidence>
<evidence type="ECO:0000256" key="7">
    <source>
        <dbReference type="ARBA" id="ARBA00022833"/>
    </source>
</evidence>
<dbReference type="InterPro" id="IPR015683">
    <property type="entry name" value="Ionotropic_Glu_rcpt"/>
</dbReference>
<dbReference type="PRINTS" id="PR00177">
    <property type="entry name" value="NMDARECEPTOR"/>
</dbReference>
<dbReference type="RefSeq" id="XP_011500900.1">
    <property type="nucleotide sequence ID" value="XM_011502598.1"/>
</dbReference>
<evidence type="ECO:0000256" key="16">
    <source>
        <dbReference type="PIRSR" id="PIRSR601508-2"/>
    </source>
</evidence>